<dbReference type="SUPFAM" id="SSF54695">
    <property type="entry name" value="POZ domain"/>
    <property type="match status" value="1"/>
</dbReference>
<dbReference type="InterPro" id="IPR011705">
    <property type="entry name" value="BACK"/>
</dbReference>
<evidence type="ECO:0000259" key="1">
    <source>
        <dbReference type="PROSITE" id="PS50097"/>
    </source>
</evidence>
<dbReference type="InterPro" id="IPR027417">
    <property type="entry name" value="P-loop_NTPase"/>
</dbReference>
<feature type="domain" description="BTB" evidence="1">
    <location>
        <begin position="14"/>
        <end position="87"/>
    </location>
</feature>
<organism evidence="3 4">
    <name type="scientific">Cetraspora pellucida</name>
    <dbReference type="NCBI Taxonomy" id="1433469"/>
    <lineage>
        <taxon>Eukaryota</taxon>
        <taxon>Fungi</taxon>
        <taxon>Fungi incertae sedis</taxon>
        <taxon>Mucoromycota</taxon>
        <taxon>Glomeromycotina</taxon>
        <taxon>Glomeromycetes</taxon>
        <taxon>Diversisporales</taxon>
        <taxon>Gigasporaceae</taxon>
        <taxon>Cetraspora</taxon>
    </lineage>
</organism>
<dbReference type="CDD" id="cd18186">
    <property type="entry name" value="BTB_POZ_ZBTB_KLHL-like"/>
    <property type="match status" value="1"/>
</dbReference>
<dbReference type="EMBL" id="CAJVQA010004098">
    <property type="protein sequence ID" value="CAG8591005.1"/>
    <property type="molecule type" value="Genomic_DNA"/>
</dbReference>
<dbReference type="PANTHER" id="PTHR24410">
    <property type="entry name" value="HL07962P-RELATED"/>
    <property type="match status" value="1"/>
</dbReference>
<dbReference type="Pfam" id="PF01712">
    <property type="entry name" value="dNK"/>
    <property type="match status" value="1"/>
</dbReference>
<accession>A0A9N9C6K2</accession>
<protein>
    <submittedName>
        <fullName evidence="3">23401_t:CDS:1</fullName>
    </submittedName>
</protein>
<dbReference type="InterPro" id="IPR006571">
    <property type="entry name" value="TLDc_dom"/>
</dbReference>
<dbReference type="Gene3D" id="3.30.710.10">
    <property type="entry name" value="Potassium Channel Kv1.1, Chain A"/>
    <property type="match status" value="1"/>
</dbReference>
<dbReference type="AlphaFoldDB" id="A0A9N9C6K2"/>
<dbReference type="PANTHER" id="PTHR24410:SF23">
    <property type="entry name" value="BTB DOMAIN-CONTAINING PROTEIN-RELATED"/>
    <property type="match status" value="1"/>
</dbReference>
<evidence type="ECO:0000313" key="3">
    <source>
        <dbReference type="EMBL" id="CAG8591005.1"/>
    </source>
</evidence>
<keyword evidence="4" id="KW-1185">Reference proteome</keyword>
<feature type="domain" description="TLDc" evidence="2">
    <location>
        <begin position="267"/>
        <end position="424"/>
    </location>
</feature>
<reference evidence="3" key="1">
    <citation type="submission" date="2021-06" db="EMBL/GenBank/DDBJ databases">
        <authorList>
            <person name="Kallberg Y."/>
            <person name="Tangrot J."/>
            <person name="Rosling A."/>
        </authorList>
    </citation>
    <scope>NUCLEOTIDE SEQUENCE</scope>
    <source>
        <strain evidence="3">FL966</strain>
    </source>
</reference>
<dbReference type="SMART" id="SM00225">
    <property type="entry name" value="BTB"/>
    <property type="match status" value="1"/>
</dbReference>
<evidence type="ECO:0000259" key="2">
    <source>
        <dbReference type="PROSITE" id="PS51886"/>
    </source>
</evidence>
<dbReference type="OrthoDB" id="9984961at2759"/>
<gene>
    <name evidence="3" type="ORF">CPELLU_LOCUS6530</name>
</gene>
<dbReference type="InterPro" id="IPR000210">
    <property type="entry name" value="BTB/POZ_dom"/>
</dbReference>
<sequence length="630" mass="74830">NDLDLLYQSKDNSYDTIITVETDLNKQQIFAHSNILRARSIYFQNALSKNWAKKENQFFVLSQPYISALIFNIILKYLYCGIIELNDLDIDTILKLLVAVDELLIEELIDFIQDCLISSNFLETQSCKILNFISNKSMFTKLKKSIFETICEKPKVLFDHDEFLDLEKDLLKLVIQHDDLDMKENEIWKYLIKWSKNHSEESLLELINYIRFYQFIPNEFMSEVWKHKNLLSEDLLKDIINYFLDTTREPKYDISFIRLGNFTIKSDLIEREIALILTKLIDKTKDDESKGFKYKFTLLYNSYFDGWTPQSFHSKCDNQGPTIVVTKIKNTTLLMGGYNPLDWNGNSQYKKTTDSFLFIIDYKKISNCFATYIKLDHIDQAIYCDNDCNPTFGEYDFFISQQKSLKYLPKFYDKIANNHTYSLDSYEKITKIIVFTGTIGAGKTTCVKLFEDYLKQRGFSVYRFIEASLEVSEELELFYKTQNFLFFQYVVINLYKERASRIKTLMNYDYIIEDRTIRDVNIFNNFVKNEDEREYVDKKVIETDHLEFYKVVYVDPPLRTTTRRKKKRGRHGETCSNEYLKQLYTLYETSINTIYPEHIKFNNKIVLCKDCIDFKPCQKKCDHLLITKIL</sequence>
<evidence type="ECO:0000313" key="4">
    <source>
        <dbReference type="Proteomes" id="UP000789759"/>
    </source>
</evidence>
<dbReference type="SUPFAM" id="SSF52540">
    <property type="entry name" value="P-loop containing nucleoside triphosphate hydrolases"/>
    <property type="match status" value="1"/>
</dbReference>
<dbReference type="Gene3D" id="3.40.50.300">
    <property type="entry name" value="P-loop containing nucleotide triphosphate hydrolases"/>
    <property type="match status" value="1"/>
</dbReference>
<dbReference type="InterPro" id="IPR031314">
    <property type="entry name" value="DNK_dom"/>
</dbReference>
<comment type="caution">
    <text evidence="3">The sequence shown here is derived from an EMBL/GenBank/DDBJ whole genome shotgun (WGS) entry which is preliminary data.</text>
</comment>
<feature type="non-terminal residue" evidence="3">
    <location>
        <position position="630"/>
    </location>
</feature>
<dbReference type="Pfam" id="PF07534">
    <property type="entry name" value="TLD"/>
    <property type="match status" value="1"/>
</dbReference>
<name>A0A9N9C6K2_9GLOM</name>
<dbReference type="Pfam" id="PF00651">
    <property type="entry name" value="BTB"/>
    <property type="match status" value="1"/>
</dbReference>
<dbReference type="InterPro" id="IPR051481">
    <property type="entry name" value="BTB-POZ/Galectin-3-binding"/>
</dbReference>
<dbReference type="Proteomes" id="UP000789759">
    <property type="component" value="Unassembled WGS sequence"/>
</dbReference>
<dbReference type="Gene3D" id="1.25.40.420">
    <property type="match status" value="1"/>
</dbReference>
<dbReference type="Pfam" id="PF07707">
    <property type="entry name" value="BACK"/>
    <property type="match status" value="1"/>
</dbReference>
<proteinExistence type="predicted"/>
<dbReference type="PROSITE" id="PS50097">
    <property type="entry name" value="BTB"/>
    <property type="match status" value="1"/>
</dbReference>
<dbReference type="InterPro" id="IPR011333">
    <property type="entry name" value="SKP1/BTB/POZ_sf"/>
</dbReference>
<dbReference type="PROSITE" id="PS51886">
    <property type="entry name" value="TLDC"/>
    <property type="match status" value="1"/>
</dbReference>